<feature type="non-terminal residue" evidence="1">
    <location>
        <position position="1"/>
    </location>
</feature>
<name>A0A371GPB3_MUCPR</name>
<evidence type="ECO:0000313" key="2">
    <source>
        <dbReference type="Proteomes" id="UP000257109"/>
    </source>
</evidence>
<keyword evidence="2" id="KW-1185">Reference proteome</keyword>
<reference evidence="1" key="1">
    <citation type="submission" date="2018-05" db="EMBL/GenBank/DDBJ databases">
        <title>Draft genome of Mucuna pruriens seed.</title>
        <authorList>
            <person name="Nnadi N.E."/>
            <person name="Vos R."/>
            <person name="Hasami M.H."/>
            <person name="Devisetty U.K."/>
            <person name="Aguiy J.C."/>
        </authorList>
    </citation>
    <scope>NUCLEOTIDE SEQUENCE [LARGE SCALE GENOMIC DNA]</scope>
    <source>
        <strain evidence="1">JCA_2017</strain>
    </source>
</reference>
<sequence length="114" mass="13526">MKFISINFLWSTSFKEEIHMLEYNYTGTKNNKVINILKQEIKTKLHIKNNYPIIMLLRDIRLKDFNDSIIAIMESNIQDGLTFFSCYPNFSMDNKYIAISIKLHNKSPNKMLNE</sequence>
<organism evidence="1 2">
    <name type="scientific">Mucuna pruriens</name>
    <name type="common">Velvet bean</name>
    <name type="synonym">Dolichos pruriens</name>
    <dbReference type="NCBI Taxonomy" id="157652"/>
    <lineage>
        <taxon>Eukaryota</taxon>
        <taxon>Viridiplantae</taxon>
        <taxon>Streptophyta</taxon>
        <taxon>Embryophyta</taxon>
        <taxon>Tracheophyta</taxon>
        <taxon>Spermatophyta</taxon>
        <taxon>Magnoliopsida</taxon>
        <taxon>eudicotyledons</taxon>
        <taxon>Gunneridae</taxon>
        <taxon>Pentapetalae</taxon>
        <taxon>rosids</taxon>
        <taxon>fabids</taxon>
        <taxon>Fabales</taxon>
        <taxon>Fabaceae</taxon>
        <taxon>Papilionoideae</taxon>
        <taxon>50 kb inversion clade</taxon>
        <taxon>NPAAA clade</taxon>
        <taxon>indigoferoid/millettioid clade</taxon>
        <taxon>Phaseoleae</taxon>
        <taxon>Mucuna</taxon>
    </lineage>
</organism>
<proteinExistence type="predicted"/>
<dbReference type="AlphaFoldDB" id="A0A371GPB3"/>
<protein>
    <submittedName>
        <fullName evidence="1">Uncharacterized protein</fullName>
    </submittedName>
</protein>
<dbReference type="OrthoDB" id="1436172at2759"/>
<dbReference type="Proteomes" id="UP000257109">
    <property type="component" value="Unassembled WGS sequence"/>
</dbReference>
<gene>
    <name evidence="1" type="ORF">CR513_25500</name>
</gene>
<evidence type="ECO:0000313" key="1">
    <source>
        <dbReference type="EMBL" id="RDX92381.1"/>
    </source>
</evidence>
<accession>A0A371GPB3</accession>
<dbReference type="EMBL" id="QJKJ01004877">
    <property type="protein sequence ID" value="RDX92381.1"/>
    <property type="molecule type" value="Genomic_DNA"/>
</dbReference>
<comment type="caution">
    <text evidence="1">The sequence shown here is derived from an EMBL/GenBank/DDBJ whole genome shotgun (WGS) entry which is preliminary data.</text>
</comment>